<evidence type="ECO:0000256" key="3">
    <source>
        <dbReference type="SAM" id="Coils"/>
    </source>
</evidence>
<evidence type="ECO:0000313" key="8">
    <source>
        <dbReference type="Proteomes" id="UP000078046"/>
    </source>
</evidence>
<dbReference type="InterPro" id="IPR027075">
    <property type="entry name" value="CPSF2"/>
</dbReference>
<dbReference type="GO" id="GO:0005847">
    <property type="term" value="C:mRNA cleavage and polyadenylation specificity factor complex"/>
    <property type="evidence" value="ECO:0007669"/>
    <property type="project" value="InterPro"/>
</dbReference>
<feature type="coiled-coil region" evidence="3">
    <location>
        <begin position="440"/>
        <end position="563"/>
    </location>
</feature>
<name>A0A177AVA3_9BILA</name>
<feature type="compositionally biased region" description="Basic residues" evidence="4">
    <location>
        <begin position="597"/>
        <end position="614"/>
    </location>
</feature>
<comment type="subcellular location">
    <subcellularLocation>
        <location evidence="2">Nucleus</location>
    </subcellularLocation>
</comment>
<evidence type="ECO:0000313" key="7">
    <source>
        <dbReference type="EMBL" id="OAF65937.1"/>
    </source>
</evidence>
<comment type="caution">
    <text evidence="7">The sequence shown here is derived from an EMBL/GenBank/DDBJ whole genome shotgun (WGS) entry which is preliminary data.</text>
</comment>
<evidence type="ECO:0000259" key="5">
    <source>
        <dbReference type="Pfam" id="PF07521"/>
    </source>
</evidence>
<evidence type="ECO:0000256" key="2">
    <source>
        <dbReference type="RuleBase" id="RU365006"/>
    </source>
</evidence>
<feature type="region of interest" description="Disordered" evidence="4">
    <location>
        <begin position="595"/>
        <end position="623"/>
    </location>
</feature>
<accession>A0A177AVA3</accession>
<evidence type="ECO:0000256" key="4">
    <source>
        <dbReference type="SAM" id="MobiDB-lite"/>
    </source>
</evidence>
<feature type="domain" description="Cleavage and polyadenylation specificity factor 2 C-terminal" evidence="6">
    <location>
        <begin position="132"/>
        <end position="252"/>
    </location>
</feature>
<evidence type="ECO:0000259" key="6">
    <source>
        <dbReference type="Pfam" id="PF13299"/>
    </source>
</evidence>
<reference evidence="7 8" key="1">
    <citation type="submission" date="2016-04" db="EMBL/GenBank/DDBJ databases">
        <title>The genome of Intoshia linei affirms orthonectids as highly simplified spiralians.</title>
        <authorList>
            <person name="Mikhailov K.V."/>
            <person name="Slusarev G.S."/>
            <person name="Nikitin M.A."/>
            <person name="Logacheva M.D."/>
            <person name="Penin A."/>
            <person name="Aleoshin V."/>
            <person name="Panchin Y.V."/>
        </authorList>
    </citation>
    <scope>NUCLEOTIDE SEQUENCE [LARGE SCALE GENOMIC DNA]</scope>
    <source>
        <strain evidence="7">Intl2013</strain>
        <tissue evidence="7">Whole animal</tissue>
    </source>
</reference>
<dbReference type="SUPFAM" id="SSF56281">
    <property type="entry name" value="Metallo-hydrolase/oxidoreductase"/>
    <property type="match status" value="1"/>
</dbReference>
<dbReference type="EMBL" id="LWCA01001093">
    <property type="protein sequence ID" value="OAF65937.1"/>
    <property type="molecule type" value="Genomic_DNA"/>
</dbReference>
<comment type="similarity">
    <text evidence="1 2">Belongs to the metallo-beta-lactamase superfamily. RNA-metabolizing metallo-beta-lactamase-like family. CPSF2/YSH1 subfamily.</text>
</comment>
<feature type="domain" description="Zn-dependent metallo-hydrolase RNA specificity" evidence="5">
    <location>
        <begin position="51"/>
        <end position="87"/>
    </location>
</feature>
<dbReference type="PANTHER" id="PTHR45922">
    <property type="entry name" value="CLEAVAGE AND POLYADENYLATION SPECIFICITY FACTOR SUBUNIT 2"/>
    <property type="match status" value="1"/>
</dbReference>
<proteinExistence type="inferred from homology"/>
<dbReference type="InterPro" id="IPR011108">
    <property type="entry name" value="RMMBL"/>
</dbReference>
<sequence length="623" mass="73731">MIMENFLTDLNFDSDKEVDTKDEIEIEKTPEPVIEPIIPKIPTKIITESVDIEIKANVLYIDFEGRADGESIQRILQHIKPQLLVLVRCSNKVEKEMREFVMGKYNIDLLNIYHINSNAVHVAQSDKFMYQVKISDSLFNNITFKQAGQHSLAWIDGIIDLQSENVTQKDKDKDMPDLDNQDDLPVLLPTKKSKHDHKPVYINPPKLSNLKTLINAIGIHTEFNGGVLICNGNIALKRKERGLVEMEGVACEIELQTNKPNGRRRRGKPKNRRRKNANPPKSQAKIVKYSNIVETQEEYESEPEKINEHNSEEEMEKENYQLKCINLTQTSCDLQEKLTNIDSDIDVSQLLLEKYTDLNCKILASLNDIQSKDRRERKEKQTQRRYERRLNARSKFLYTLRTMECWVDIDKTEEFSKQINDYNDFDQFECDTDYFEEFEINEAALRLQEEIEEKKAWDNEENARNDAVSNLKKEIENTSTKLDNLKANRTKLRHQIQKTNEELKNTKIVHEQLEKLRTKRKQEKKEEMNQLDKKMKMDEAKFAMEQKAKLSQIEKEREATNIRNHKYLFSLRMSQNMNRHWVYSYYSLWHNDFTSQKTKKRKQKKENQKKRKNSKTINHFFKQ</sequence>
<feature type="compositionally biased region" description="Basic residues" evidence="4">
    <location>
        <begin position="261"/>
        <end position="276"/>
    </location>
</feature>
<gene>
    <name evidence="7" type="ORF">A3Q56_06348</name>
</gene>
<dbReference type="GO" id="GO:0003723">
    <property type="term" value="F:RNA binding"/>
    <property type="evidence" value="ECO:0007669"/>
    <property type="project" value="UniProtKB-KW"/>
</dbReference>
<dbReference type="Proteomes" id="UP000078046">
    <property type="component" value="Unassembled WGS sequence"/>
</dbReference>
<evidence type="ECO:0000256" key="1">
    <source>
        <dbReference type="ARBA" id="ARBA00010624"/>
    </source>
</evidence>
<dbReference type="Pfam" id="PF07521">
    <property type="entry name" value="RMMBL"/>
    <property type="match status" value="1"/>
</dbReference>
<dbReference type="OrthoDB" id="64353at2759"/>
<dbReference type="InterPro" id="IPR036866">
    <property type="entry name" value="RibonucZ/Hydroxyglut_hydro"/>
</dbReference>
<dbReference type="PANTHER" id="PTHR45922:SF1">
    <property type="entry name" value="CLEAVAGE AND POLYADENYLATION SPECIFICITY FACTOR SUBUNIT 2"/>
    <property type="match status" value="1"/>
</dbReference>
<dbReference type="InterPro" id="IPR025069">
    <property type="entry name" value="Cpsf2_C"/>
</dbReference>
<keyword evidence="8" id="KW-1185">Reference proteome</keyword>
<keyword evidence="2" id="KW-0539">Nucleus</keyword>
<keyword evidence="3" id="KW-0175">Coiled coil</keyword>
<keyword evidence="2" id="KW-0507">mRNA processing</keyword>
<dbReference type="AlphaFoldDB" id="A0A177AVA3"/>
<dbReference type="Pfam" id="PF13299">
    <property type="entry name" value="CPSF100_C"/>
    <property type="match status" value="1"/>
</dbReference>
<protein>
    <recommendedName>
        <fullName evidence="2">Cleavage and polyadenylation specificity factor subunit 2</fullName>
    </recommendedName>
    <alternativeName>
        <fullName evidence="2">Cleavage and polyadenylation specificity factor 100 kDa subunit</fullName>
    </alternativeName>
</protein>
<dbReference type="GO" id="GO:0006398">
    <property type="term" value="P:mRNA 3'-end processing by stem-loop binding and cleavage"/>
    <property type="evidence" value="ECO:0007669"/>
    <property type="project" value="InterPro"/>
</dbReference>
<feature type="region of interest" description="Disordered" evidence="4">
    <location>
        <begin position="256"/>
        <end position="284"/>
    </location>
</feature>
<organism evidence="7 8">
    <name type="scientific">Intoshia linei</name>
    <dbReference type="NCBI Taxonomy" id="1819745"/>
    <lineage>
        <taxon>Eukaryota</taxon>
        <taxon>Metazoa</taxon>
        <taxon>Spiralia</taxon>
        <taxon>Lophotrochozoa</taxon>
        <taxon>Mesozoa</taxon>
        <taxon>Orthonectida</taxon>
        <taxon>Rhopaluridae</taxon>
        <taxon>Intoshia</taxon>
    </lineage>
</organism>
<keyword evidence="2" id="KW-0694">RNA-binding</keyword>